<dbReference type="AlphaFoldDB" id="A0A644W8D4"/>
<proteinExistence type="predicted"/>
<evidence type="ECO:0000313" key="2">
    <source>
        <dbReference type="EMBL" id="MPL98832.1"/>
    </source>
</evidence>
<comment type="caution">
    <text evidence="2">The sequence shown here is derived from an EMBL/GenBank/DDBJ whole genome shotgun (WGS) entry which is preliminary data.</text>
</comment>
<feature type="domain" description="Glycosyl transferase family 1" evidence="1">
    <location>
        <begin position="175"/>
        <end position="336"/>
    </location>
</feature>
<dbReference type="Gene3D" id="3.40.50.2000">
    <property type="entry name" value="Glycogen Phosphorylase B"/>
    <property type="match status" value="2"/>
</dbReference>
<accession>A0A644W8D4</accession>
<sequence>MKLLFVIDSLGIGGKERRCLQLIKGLGSLAEFNIHVVIFEDIIEYPEFFNLEITLHKLNRKHRKDFKVFTRLLRILVETKPDIVLSWSLMSSFWLNFIRMFVKFNYLSAYVANTNRPKFFSIGNIARLMSFTTSSYIIGNSNVGLEAYRIPKDKSILIYNGFDFNRLHNLRAKEIIKSDMGIETRFIITMVARVTLAKDYQTFVDAAKLVLKERQDVTFLAVGDGPMISYYKSQLSIEDSQFIKFIGCKQNVEEIILMSDICVLCSESEGISNFILESMALAKPVIATNTGGTPEIVNDLETGFLVEHKNVDQLKTRIIELLSNTNVRERLGNNASEIVRKDFSLQKMSEKYFELFIQFKH</sequence>
<dbReference type="PANTHER" id="PTHR12526">
    <property type="entry name" value="GLYCOSYLTRANSFERASE"/>
    <property type="match status" value="1"/>
</dbReference>
<keyword evidence="2" id="KW-0808">Transferase</keyword>
<reference evidence="2" key="1">
    <citation type="submission" date="2019-08" db="EMBL/GenBank/DDBJ databases">
        <authorList>
            <person name="Kucharzyk K."/>
            <person name="Murdoch R.W."/>
            <person name="Higgins S."/>
            <person name="Loffler F."/>
        </authorList>
    </citation>
    <scope>NUCLEOTIDE SEQUENCE</scope>
</reference>
<keyword evidence="2" id="KW-0328">Glycosyltransferase</keyword>
<dbReference type="GO" id="GO:0016757">
    <property type="term" value="F:glycosyltransferase activity"/>
    <property type="evidence" value="ECO:0007669"/>
    <property type="project" value="UniProtKB-KW"/>
</dbReference>
<evidence type="ECO:0000259" key="1">
    <source>
        <dbReference type="Pfam" id="PF00534"/>
    </source>
</evidence>
<protein>
    <submittedName>
        <fullName evidence="2">Glycosyltransferase Gtf1</fullName>
        <ecNumber evidence="2">2.4.1.-</ecNumber>
    </submittedName>
</protein>
<name>A0A644W8D4_9ZZZZ</name>
<organism evidence="2">
    <name type="scientific">bioreactor metagenome</name>
    <dbReference type="NCBI Taxonomy" id="1076179"/>
    <lineage>
        <taxon>unclassified sequences</taxon>
        <taxon>metagenomes</taxon>
        <taxon>ecological metagenomes</taxon>
    </lineage>
</organism>
<gene>
    <name evidence="2" type="primary">gtf1_18</name>
    <name evidence="2" type="ORF">SDC9_45042</name>
</gene>
<dbReference type="SUPFAM" id="SSF53756">
    <property type="entry name" value="UDP-Glycosyltransferase/glycogen phosphorylase"/>
    <property type="match status" value="1"/>
</dbReference>
<dbReference type="EMBL" id="VSSQ01000631">
    <property type="protein sequence ID" value="MPL98832.1"/>
    <property type="molecule type" value="Genomic_DNA"/>
</dbReference>
<dbReference type="InterPro" id="IPR001296">
    <property type="entry name" value="Glyco_trans_1"/>
</dbReference>
<dbReference type="Pfam" id="PF00534">
    <property type="entry name" value="Glycos_transf_1"/>
    <property type="match status" value="1"/>
</dbReference>
<dbReference type="EC" id="2.4.1.-" evidence="2"/>